<evidence type="ECO:0000313" key="2">
    <source>
        <dbReference type="EMBL" id="EGC34292.1"/>
    </source>
</evidence>
<dbReference type="VEuPathDB" id="AmoebaDB:DICPUDRAFT_17773"/>
<organism evidence="2 3">
    <name type="scientific">Dictyostelium purpureum</name>
    <name type="common">Slime mold</name>
    <dbReference type="NCBI Taxonomy" id="5786"/>
    <lineage>
        <taxon>Eukaryota</taxon>
        <taxon>Amoebozoa</taxon>
        <taxon>Evosea</taxon>
        <taxon>Eumycetozoa</taxon>
        <taxon>Dictyostelia</taxon>
        <taxon>Dictyosteliales</taxon>
        <taxon>Dictyosteliaceae</taxon>
        <taxon>Dictyostelium</taxon>
    </lineage>
</organism>
<dbReference type="Pfam" id="PF05725">
    <property type="entry name" value="FNIP"/>
    <property type="match status" value="3"/>
</dbReference>
<reference evidence="3" key="1">
    <citation type="journal article" date="2011" name="Genome Biol.">
        <title>Comparative genomics of the social amoebae Dictyostelium discoideum and Dictyostelium purpureum.</title>
        <authorList>
            <consortium name="US DOE Joint Genome Institute (JGI-PGF)"/>
            <person name="Sucgang R."/>
            <person name="Kuo A."/>
            <person name="Tian X."/>
            <person name="Salerno W."/>
            <person name="Parikh A."/>
            <person name="Feasley C.L."/>
            <person name="Dalin E."/>
            <person name="Tu H."/>
            <person name="Huang E."/>
            <person name="Barry K."/>
            <person name="Lindquist E."/>
            <person name="Shapiro H."/>
            <person name="Bruce D."/>
            <person name="Schmutz J."/>
            <person name="Salamov A."/>
            <person name="Fey P."/>
            <person name="Gaudet P."/>
            <person name="Anjard C."/>
            <person name="Babu M.M."/>
            <person name="Basu S."/>
            <person name="Bushmanova Y."/>
            <person name="van der Wel H."/>
            <person name="Katoh-Kurasawa M."/>
            <person name="Dinh C."/>
            <person name="Coutinho P.M."/>
            <person name="Saito T."/>
            <person name="Elias M."/>
            <person name="Schaap P."/>
            <person name="Kay R.R."/>
            <person name="Henrissat B."/>
            <person name="Eichinger L."/>
            <person name="Rivero F."/>
            <person name="Putnam N.H."/>
            <person name="West C.M."/>
            <person name="Loomis W.F."/>
            <person name="Chisholm R.L."/>
            <person name="Shaulsky G."/>
            <person name="Strassmann J.E."/>
            <person name="Queller D.C."/>
            <person name="Kuspa A."/>
            <person name="Grigoriev I.V."/>
        </authorList>
    </citation>
    <scope>NUCLEOTIDE SEQUENCE [LARGE SCALE GENOMIC DNA]</scope>
    <source>
        <strain evidence="3">QSDP1</strain>
    </source>
</reference>
<feature type="non-terminal residue" evidence="2">
    <location>
        <position position="295"/>
    </location>
</feature>
<protein>
    <recommendedName>
        <fullName evidence="4">FNIP repeat-containing protein</fullName>
    </recommendedName>
</protein>
<dbReference type="RefSeq" id="XP_003289174.1">
    <property type="nucleotide sequence ID" value="XM_003289126.1"/>
</dbReference>
<dbReference type="Proteomes" id="UP000001064">
    <property type="component" value="Unassembled WGS sequence"/>
</dbReference>
<dbReference type="InterPro" id="IPR032675">
    <property type="entry name" value="LRR_dom_sf"/>
</dbReference>
<dbReference type="PANTHER" id="PTHR32134">
    <property type="entry name" value="FNIP REPEAT-CONTAINING PROTEIN"/>
    <property type="match status" value="1"/>
</dbReference>
<evidence type="ECO:0008006" key="4">
    <source>
        <dbReference type="Google" id="ProtNLM"/>
    </source>
</evidence>
<keyword evidence="3" id="KW-1185">Reference proteome</keyword>
<dbReference type="InterPro" id="IPR051251">
    <property type="entry name" value="STK_FNIP-Repeat"/>
</dbReference>
<dbReference type="GeneID" id="10500177"/>
<keyword evidence="1" id="KW-0677">Repeat</keyword>
<accession>F0ZP46</accession>
<evidence type="ECO:0000256" key="1">
    <source>
        <dbReference type="ARBA" id="ARBA00022737"/>
    </source>
</evidence>
<proteinExistence type="predicted"/>
<evidence type="ECO:0000313" key="3">
    <source>
        <dbReference type="Proteomes" id="UP000001064"/>
    </source>
</evidence>
<dbReference type="KEGG" id="dpp:DICPUDRAFT_17773"/>
<name>F0ZP46_DICPU</name>
<dbReference type="AlphaFoldDB" id="F0ZP46"/>
<sequence length="295" mass="33953">NSSNRSIDIVFFLVWRNTYLLKLVHHHQRLYIKYEYGVFNNIKELNEYRFKDYLKKITLQGKIEIVREEGYTIPPRINTLEIDSDSPIMANNIPDSIDTLHFGMGFNKPLYALSTNLSLTSLSLGHYFNTEILPGDLPVSLKTLIFDGCTFGRKLRAHISFSNWQFYGSSYNKPFQKGALPPSLTHLELSEDYNHPFKEGDLPPGLLVLAFGKFDQPIKLNQLPNSLQYLKFGPLWNHPLSYYNLLSMSKKSILPNSLTHLDLSYCKFDQVLSNGDIPSTLKCLKLPKNYNKPLL</sequence>
<dbReference type="PANTHER" id="PTHR32134:SF169">
    <property type="entry name" value="FNIP REPEAT-CONTAINING PROTEIN-RELATED"/>
    <property type="match status" value="1"/>
</dbReference>
<dbReference type="InParanoid" id="F0ZP46"/>
<feature type="non-terminal residue" evidence="2">
    <location>
        <position position="1"/>
    </location>
</feature>
<dbReference type="EMBL" id="GL871103">
    <property type="protein sequence ID" value="EGC34292.1"/>
    <property type="molecule type" value="Genomic_DNA"/>
</dbReference>
<gene>
    <name evidence="2" type="ORF">DICPUDRAFT_17773</name>
</gene>
<dbReference type="SUPFAM" id="SSF52058">
    <property type="entry name" value="L domain-like"/>
    <property type="match status" value="1"/>
</dbReference>
<dbReference type="InterPro" id="IPR008615">
    <property type="entry name" value="FNIP"/>
</dbReference>
<dbReference type="Gene3D" id="3.80.10.10">
    <property type="entry name" value="Ribonuclease Inhibitor"/>
    <property type="match status" value="1"/>
</dbReference>